<evidence type="ECO:0000256" key="4">
    <source>
        <dbReference type="ARBA" id="ARBA00022692"/>
    </source>
</evidence>
<keyword evidence="3" id="KW-0808">Transferase</keyword>
<evidence type="ECO:0000256" key="3">
    <source>
        <dbReference type="ARBA" id="ARBA00022679"/>
    </source>
</evidence>
<dbReference type="GO" id="GO:0005886">
    <property type="term" value="C:plasma membrane"/>
    <property type="evidence" value="ECO:0007669"/>
    <property type="project" value="UniProtKB-SubCell"/>
</dbReference>
<keyword evidence="6 13" id="KW-1133">Transmembrane helix</keyword>
<evidence type="ECO:0000256" key="10">
    <source>
        <dbReference type="ARBA" id="ARBA00023603"/>
    </source>
</evidence>
<gene>
    <name evidence="14" type="ORF">LX64_02307</name>
</gene>
<dbReference type="GO" id="GO:0016746">
    <property type="term" value="F:acyltransferase activity"/>
    <property type="evidence" value="ECO:0007669"/>
    <property type="project" value="UniProtKB-KW"/>
</dbReference>
<comment type="caution">
    <text evidence="14">The sequence shown here is derived from an EMBL/GenBank/DDBJ whole genome shotgun (WGS) entry which is preliminary data.</text>
</comment>
<keyword evidence="7 13" id="KW-0472">Membrane</keyword>
<protein>
    <recommendedName>
        <fullName evidence="11">Glycosyl-4,4'-diaponeurosporenoate acyltransferase</fullName>
    </recommendedName>
</protein>
<dbReference type="AlphaFoldDB" id="A0A327QP78"/>
<keyword evidence="8" id="KW-0012">Acyltransferase</keyword>
<reference evidence="14 15" key="1">
    <citation type="submission" date="2018-06" db="EMBL/GenBank/DDBJ databases">
        <title>Genomic Encyclopedia of Archaeal and Bacterial Type Strains, Phase II (KMG-II): from individual species to whole genera.</title>
        <authorList>
            <person name="Goeker M."/>
        </authorList>
    </citation>
    <scope>NUCLEOTIDE SEQUENCE [LARGE SCALE GENOMIC DNA]</scope>
    <source>
        <strain evidence="14 15">DSM 23857</strain>
    </source>
</reference>
<evidence type="ECO:0000256" key="11">
    <source>
        <dbReference type="ARBA" id="ARBA00023667"/>
    </source>
</evidence>
<evidence type="ECO:0000256" key="5">
    <source>
        <dbReference type="ARBA" id="ARBA00022729"/>
    </source>
</evidence>
<evidence type="ECO:0000256" key="1">
    <source>
        <dbReference type="ARBA" id="ARBA00004162"/>
    </source>
</evidence>
<organism evidence="14 15">
    <name type="scientific">Chitinophaga skermanii</name>
    <dbReference type="NCBI Taxonomy" id="331697"/>
    <lineage>
        <taxon>Bacteria</taxon>
        <taxon>Pseudomonadati</taxon>
        <taxon>Bacteroidota</taxon>
        <taxon>Chitinophagia</taxon>
        <taxon>Chitinophagales</taxon>
        <taxon>Chitinophagaceae</taxon>
        <taxon>Chitinophaga</taxon>
    </lineage>
</organism>
<keyword evidence="2" id="KW-1003">Cell membrane</keyword>
<evidence type="ECO:0000256" key="7">
    <source>
        <dbReference type="ARBA" id="ARBA00023136"/>
    </source>
</evidence>
<comment type="subcellular location">
    <subcellularLocation>
        <location evidence="1">Cell membrane</location>
        <topology evidence="1">Single-pass membrane protein</topology>
    </subcellularLocation>
</comment>
<evidence type="ECO:0000256" key="9">
    <source>
        <dbReference type="ARBA" id="ARBA00023588"/>
    </source>
</evidence>
<name>A0A327QP78_9BACT</name>
<evidence type="ECO:0000313" key="14">
    <source>
        <dbReference type="EMBL" id="RAJ05153.1"/>
    </source>
</evidence>
<accession>A0A327QP78</accession>
<dbReference type="Proteomes" id="UP000249547">
    <property type="component" value="Unassembled WGS sequence"/>
</dbReference>
<keyword evidence="5" id="KW-0732">Signal</keyword>
<dbReference type="UniPathway" id="UPA00029">
    <property type="reaction ID" value="UER00560"/>
</dbReference>
<evidence type="ECO:0000313" key="15">
    <source>
        <dbReference type="Proteomes" id="UP000249547"/>
    </source>
</evidence>
<evidence type="ECO:0000256" key="13">
    <source>
        <dbReference type="SAM" id="Phobius"/>
    </source>
</evidence>
<feature type="transmembrane region" description="Helical" evidence="13">
    <location>
        <begin position="48"/>
        <end position="71"/>
    </location>
</feature>
<evidence type="ECO:0000256" key="12">
    <source>
        <dbReference type="ARBA" id="ARBA00025324"/>
    </source>
</evidence>
<proteinExistence type="inferred from homology"/>
<comment type="pathway">
    <text evidence="9">Carotenoid biosynthesis; staphyloxanthin biosynthesis; staphyloxanthin from farnesyl diphosphate: step 5/5.</text>
</comment>
<dbReference type="OrthoDB" id="883215at2"/>
<evidence type="ECO:0000256" key="2">
    <source>
        <dbReference type="ARBA" id="ARBA00022475"/>
    </source>
</evidence>
<comment type="function">
    <text evidence="12">Catalyzes the acylation of glycosyl-4,4'-diaponeurosporenoate, i.e. the esterification of glucose at the C6'' position with the carboxyl group of the C(15) fatty acid 12-methyltetradecanoic acid, to yield staphyloxanthin. This is the last step in the biosynthesis of this orange pigment, present in most staphylococci strains.</text>
</comment>
<evidence type="ECO:0000256" key="6">
    <source>
        <dbReference type="ARBA" id="ARBA00022989"/>
    </source>
</evidence>
<sequence length="189" mass="22538">MKRARPTKKDYIEARKLAAVYNMVPNLVWSILHLTPVVVYSWNEIEPFKIYILLGISVLLGILPAGFYNWMQFSKTTAAYKKVGILMIRKYSQDGDLIIQQVRKKYPFYKVVESRDAIIRYIGRTYVYERFHFMVLMYMLMVLGVTLYRQAFVWAIVLLLNNVCYNFYPLLLQQYNRLRLITLLKRSRP</sequence>
<keyword evidence="4 13" id="KW-0812">Transmembrane</keyword>
<dbReference type="Pfam" id="PF18927">
    <property type="entry name" value="CrtO"/>
    <property type="match status" value="1"/>
</dbReference>
<evidence type="ECO:0000256" key="8">
    <source>
        <dbReference type="ARBA" id="ARBA00023315"/>
    </source>
</evidence>
<dbReference type="InterPro" id="IPR044021">
    <property type="entry name" value="CrtO"/>
</dbReference>
<feature type="transmembrane region" description="Helical" evidence="13">
    <location>
        <begin position="151"/>
        <end position="171"/>
    </location>
</feature>
<comment type="similarity">
    <text evidence="10">Belongs to the acyltransferase CrtO family.</text>
</comment>
<dbReference type="EMBL" id="QLLL01000004">
    <property type="protein sequence ID" value="RAJ05153.1"/>
    <property type="molecule type" value="Genomic_DNA"/>
</dbReference>
<feature type="transmembrane region" description="Helical" evidence="13">
    <location>
        <begin position="20"/>
        <end position="42"/>
    </location>
</feature>
<keyword evidence="15" id="KW-1185">Reference proteome</keyword>
<dbReference type="RefSeq" id="WP_111597769.1">
    <property type="nucleotide sequence ID" value="NZ_QLLL01000004.1"/>
</dbReference>
<feature type="transmembrane region" description="Helical" evidence="13">
    <location>
        <begin position="127"/>
        <end position="145"/>
    </location>
</feature>